<comment type="caution">
    <text evidence="1">The sequence shown here is derived from an EMBL/GenBank/DDBJ whole genome shotgun (WGS) entry which is preliminary data.</text>
</comment>
<proteinExistence type="predicted"/>
<sequence>MKIVRKIFVNVRDRNEAMAFCLAKLSGLDFDTLLQGTLSGEEAFEVGLIASNLERESFAKSEMIIGLNTCNPKSEVELYYNFSLFLFEIQQYYYCGICLHKCVELLNDNPIIKPDRKEEILGLLHLCKTETDMEGQVSQQFCMIKRPKMFADYAVFENQITIIQGLLRTPVNMDLASNLFSVKTVKHWRQFNALLPIALSCIATKGFGDFEKALNVIFDFILSMPPTILVKKIAGLKILPEILERCRDQFQEPYYRNSTVEEFIDNAEMFFKDKNYFKYLSVFTKILLIMCTQSSHNALPDQNVQILYDLGKSLTVLTQISKLLLYNSKTTTLDKKHAEKNSKILAAYRKEVNDLEILVAKSSTKICLLYCYAFKKFNFETNLTRQNVQYIRNNNTQVCQRTISVSTGLSIYFKRLKLQSWEKESDLSRIYLLEVLLFQDLREIQELKCKGACQSNSQRNCNGIRAFFFKEEIIKQLIKLLFKALILNHTDNPSNIRIVDHLMYCVILHGNFHISVIWFLKAIKEIMVLRSGISLISHDDGDEPITTLFCQTFQNYQIHLDYNIDKICDSQTTLEFKIFQEKHEQILLEQMYIPTYLANKRLDFEVISKKGSTLLLPKTFLINRTIMKHLPYVMGHSDSIRYLEFAFAEEMCMTERSTMVKQQLPHRQYLKGILSISKESILNSLKTSQKFIRMFFKQKDGQCIFPLLRNKVVYEQLVHFHQTATETKQGMATKVKNDESPKIPTKVRDGTIWCHSSHDSTCWKAARKAVDALERSQQCGEDRSLKANAELSSSKQQFAFVDRADCC</sequence>
<evidence type="ECO:0000313" key="2">
    <source>
        <dbReference type="Proteomes" id="UP000307173"/>
    </source>
</evidence>
<keyword evidence="2" id="KW-1185">Reference proteome</keyword>
<reference evidence="1 2" key="1">
    <citation type="journal article" date="2019" name="Front. Genet.">
        <title>Whole-Genome Sequencing of the Opportunistic Yeast Pathogen Candida inconspicua Uncovers Its Hybrid Origin.</title>
        <authorList>
            <person name="Mixao V."/>
            <person name="Hansen A.P."/>
            <person name="Saus E."/>
            <person name="Boekhout T."/>
            <person name="Lass-Florl C."/>
            <person name="Gabaldon T."/>
        </authorList>
    </citation>
    <scope>NUCLEOTIDE SEQUENCE [LARGE SCALE GENOMIC DNA]</scope>
    <source>
        <strain evidence="1 2">CBS 180</strain>
    </source>
</reference>
<name>A0A4T0WZS5_9ASCO</name>
<protein>
    <submittedName>
        <fullName evidence="1">Uncharacterized protein</fullName>
    </submittedName>
</protein>
<organism evidence="1 2">
    <name type="scientific">Pichia inconspicua</name>
    <dbReference type="NCBI Taxonomy" id="52247"/>
    <lineage>
        <taxon>Eukaryota</taxon>
        <taxon>Fungi</taxon>
        <taxon>Dikarya</taxon>
        <taxon>Ascomycota</taxon>
        <taxon>Saccharomycotina</taxon>
        <taxon>Pichiomycetes</taxon>
        <taxon>Pichiales</taxon>
        <taxon>Pichiaceae</taxon>
        <taxon>Pichia</taxon>
    </lineage>
</organism>
<dbReference type="AlphaFoldDB" id="A0A4T0WZS5"/>
<evidence type="ECO:0000313" key="1">
    <source>
        <dbReference type="EMBL" id="TID23867.1"/>
    </source>
</evidence>
<dbReference type="OrthoDB" id="3991681at2759"/>
<dbReference type="EMBL" id="SELW01000519">
    <property type="protein sequence ID" value="TID23867.1"/>
    <property type="molecule type" value="Genomic_DNA"/>
</dbReference>
<gene>
    <name evidence="1" type="ORF">CANINC_003159</name>
</gene>
<dbReference type="Proteomes" id="UP000307173">
    <property type="component" value="Unassembled WGS sequence"/>
</dbReference>
<accession>A0A4T0WZS5</accession>